<evidence type="ECO:0000313" key="8">
    <source>
        <dbReference type="EMBL" id="ABC34632.1"/>
    </source>
</evidence>
<keyword evidence="5" id="KW-1133">Transmembrane helix</keyword>
<evidence type="ECO:0000256" key="1">
    <source>
        <dbReference type="ARBA" id="ARBA00004651"/>
    </source>
</evidence>
<protein>
    <submittedName>
        <fullName evidence="8">Membrane protein, putative</fullName>
    </submittedName>
</protein>
<keyword evidence="3" id="KW-0808">Transferase</keyword>
<accession>Q2T2Z9</accession>
<organism evidence="8 9">
    <name type="scientific">Burkholderia thailandensis (strain ATCC 700388 / DSM 13276 / CCUG 48851 / CIP 106301 / E264)</name>
    <dbReference type="NCBI Taxonomy" id="271848"/>
    <lineage>
        <taxon>Bacteria</taxon>
        <taxon>Pseudomonadati</taxon>
        <taxon>Pseudomonadota</taxon>
        <taxon>Betaproteobacteria</taxon>
        <taxon>Burkholderiales</taxon>
        <taxon>Burkholderiaceae</taxon>
        <taxon>Burkholderia</taxon>
        <taxon>pseudomallei group</taxon>
    </lineage>
</organism>
<sequence>MDIANRGTCFRMLRSGGWLTGDRVLAYGGATLILSIALLGAWGWATSGFTANTTVRPGIDFTVFWSGSHAMLHGAPATVYDYPAFSRAEAAQLGAYVNRSFLPWVYPPTLLVLVTPLALLPYVPSLLLFCALGLVAYAKSVGALCGLRDRLMKPRLASSFVILSFPGVLVASVIGQNALLTAACAALAIRLLAKRPALAGLCISLLAVKPQMALLFPLLLVATRAWRACFAAAAGTLVFAAASVAICGIASVPAFLSGATMLRELVLEQGTQYWLASPAPFSAMRLAGASLHAAYAVQIGVGVLAAAAALEVWLRTSDTRLRAAAFAVATLLATPYLWHYELAWLGIALFGVLACALDTGWLPGEQPVFVAGWLLPFFEFFNRAARFPQFGPVVLLAVLLIVVRRARTMPGVAR</sequence>
<dbReference type="EMBL" id="CP000085">
    <property type="protein sequence ID" value="ABC34632.1"/>
    <property type="molecule type" value="Genomic_DNA"/>
</dbReference>
<comment type="similarity">
    <text evidence="7">Belongs to the glycosyltransferase 87 family.</text>
</comment>
<gene>
    <name evidence="8" type="ordered locus">BTH_II2262</name>
</gene>
<proteinExistence type="inferred from homology"/>
<dbReference type="GO" id="GO:0016758">
    <property type="term" value="F:hexosyltransferase activity"/>
    <property type="evidence" value="ECO:0007669"/>
    <property type="project" value="InterPro"/>
</dbReference>
<dbReference type="Proteomes" id="UP000001930">
    <property type="component" value="Chromosome II"/>
</dbReference>
<evidence type="ECO:0000256" key="3">
    <source>
        <dbReference type="ARBA" id="ARBA00022679"/>
    </source>
</evidence>
<dbReference type="GO" id="GO:0005886">
    <property type="term" value="C:plasma membrane"/>
    <property type="evidence" value="ECO:0007669"/>
    <property type="project" value="UniProtKB-SubCell"/>
</dbReference>
<dbReference type="AlphaFoldDB" id="Q2T2Z9"/>
<dbReference type="HOGENOM" id="CLU_037296_1_0_4"/>
<evidence type="ECO:0000256" key="2">
    <source>
        <dbReference type="ARBA" id="ARBA00022475"/>
    </source>
</evidence>
<evidence type="ECO:0000313" key="9">
    <source>
        <dbReference type="Proteomes" id="UP000001930"/>
    </source>
</evidence>
<dbReference type="KEGG" id="bte:BTH_II2262"/>
<evidence type="ECO:0000256" key="4">
    <source>
        <dbReference type="ARBA" id="ARBA00022692"/>
    </source>
</evidence>
<reference evidence="8 9" key="1">
    <citation type="journal article" date="2005" name="BMC Genomics">
        <title>Bacterial genome adaptation to niches: divergence of the potential virulence genes in three Burkholderia species of different survival strategies.</title>
        <authorList>
            <person name="Kim H.S."/>
            <person name="Schell M.A."/>
            <person name="Yu Y."/>
            <person name="Ulrich R.L."/>
            <person name="Sarria S.H."/>
            <person name="Nierman W.C."/>
            <person name="DeShazer D."/>
        </authorList>
    </citation>
    <scope>NUCLEOTIDE SEQUENCE [LARGE SCALE GENOMIC DNA]</scope>
    <source>
        <strain evidence="9">ATCC 700388 / DSM 13276 / CCUG 48851 / CIP 106301 / E264</strain>
    </source>
</reference>
<keyword evidence="2" id="KW-1003">Cell membrane</keyword>
<dbReference type="Pfam" id="PF09594">
    <property type="entry name" value="GT87"/>
    <property type="match status" value="1"/>
</dbReference>
<keyword evidence="9" id="KW-1185">Reference proteome</keyword>
<name>Q2T2Z9_BURTA</name>
<evidence type="ECO:0000256" key="7">
    <source>
        <dbReference type="ARBA" id="ARBA00024033"/>
    </source>
</evidence>
<comment type="subcellular location">
    <subcellularLocation>
        <location evidence="1">Cell membrane</location>
        <topology evidence="1">Multi-pass membrane protein</topology>
    </subcellularLocation>
</comment>
<keyword evidence="4" id="KW-0812">Transmembrane</keyword>
<dbReference type="InterPro" id="IPR018584">
    <property type="entry name" value="GT87"/>
</dbReference>
<keyword evidence="6" id="KW-0472">Membrane</keyword>
<evidence type="ECO:0000256" key="6">
    <source>
        <dbReference type="ARBA" id="ARBA00023136"/>
    </source>
</evidence>
<evidence type="ECO:0000256" key="5">
    <source>
        <dbReference type="ARBA" id="ARBA00022989"/>
    </source>
</evidence>